<dbReference type="Proteomes" id="UP000822152">
    <property type="component" value="Unassembled WGS sequence"/>
</dbReference>
<keyword evidence="1" id="KW-0812">Transmembrane</keyword>
<evidence type="ECO:0000256" key="1">
    <source>
        <dbReference type="SAM" id="Phobius"/>
    </source>
</evidence>
<dbReference type="EMBL" id="WWVF01000024">
    <property type="protein sequence ID" value="MZS89891.1"/>
    <property type="molecule type" value="Genomic_DNA"/>
</dbReference>
<reference evidence="3 5" key="2">
    <citation type="journal article" date="2020" name="Cell Host Microbe">
        <title>Functional and Genomic Variation between Human-Derived Isolates of Lachnospiraceae Reveals Inter- and Intra-Species Diversity.</title>
        <authorList>
            <person name="Sorbara M.T."/>
            <person name="Littmann E.R."/>
            <person name="Fontana E."/>
            <person name="Moody T.U."/>
            <person name="Kohout C.E."/>
            <person name="Gjonbalaj M."/>
            <person name="Eaton V."/>
            <person name="Seok R."/>
            <person name="Leiner I.M."/>
            <person name="Pamer E.G."/>
        </authorList>
    </citation>
    <scope>NUCLEOTIDE SEQUENCE [LARGE SCALE GENOMIC DNA]</scope>
    <source>
        <strain evidence="3 5">MSK.20.11</strain>
    </source>
</reference>
<protein>
    <submittedName>
        <fullName evidence="2">Uncharacterized protein</fullName>
    </submittedName>
</protein>
<evidence type="ECO:0000313" key="2">
    <source>
        <dbReference type="EMBL" id="MZS89891.1"/>
    </source>
</evidence>
<proteinExistence type="predicted"/>
<dbReference type="AlphaFoldDB" id="A0A6L8XV84"/>
<feature type="transmembrane region" description="Helical" evidence="1">
    <location>
        <begin position="39"/>
        <end position="57"/>
    </location>
</feature>
<evidence type="ECO:0000313" key="3">
    <source>
        <dbReference type="EMBL" id="NSF74872.1"/>
    </source>
</evidence>
<reference evidence="3" key="3">
    <citation type="submission" date="2020-02" db="EMBL/GenBank/DDBJ databases">
        <authorList>
            <person name="Littmann E."/>
            <person name="Sorbara M."/>
        </authorList>
    </citation>
    <scope>NUCLEOTIDE SEQUENCE</scope>
    <source>
        <strain evidence="3">MSK.20.11</strain>
    </source>
</reference>
<dbReference type="EMBL" id="JAAIPF010000036">
    <property type="protein sequence ID" value="NSF74872.1"/>
    <property type="molecule type" value="Genomic_DNA"/>
</dbReference>
<keyword evidence="1" id="KW-1133">Transmembrane helix</keyword>
<accession>A0A6L8XV84</accession>
<name>A0A6L8XV84_9FIRM</name>
<evidence type="ECO:0000313" key="4">
    <source>
        <dbReference type="Proteomes" id="UP000477156"/>
    </source>
</evidence>
<comment type="caution">
    <text evidence="2">The sequence shown here is derived from an EMBL/GenBank/DDBJ whole genome shotgun (WGS) entry which is preliminary data.</text>
</comment>
<sequence>MYSEIEIAKLCDALSAYKRKKAKTKIKQLIDIGKMHETVVGVAVTAVVLMAYTNRVVKKVYNKSLRMTKNVSGKREREYGKE</sequence>
<keyword evidence="5" id="KW-1185">Reference proteome</keyword>
<evidence type="ECO:0000313" key="5">
    <source>
        <dbReference type="Proteomes" id="UP000822152"/>
    </source>
</evidence>
<dbReference type="Proteomes" id="UP000477156">
    <property type="component" value="Unassembled WGS sequence"/>
</dbReference>
<gene>
    <name evidence="3" type="ORF">G4952_13900</name>
    <name evidence="2" type="ORF">GT712_12625</name>
</gene>
<reference evidence="2 4" key="1">
    <citation type="journal article" date="2019" name="Nat. Med.">
        <title>A library of human gut bacterial isolates paired with longitudinal multiomics data enables mechanistic microbiome research.</title>
        <authorList>
            <person name="Poyet M."/>
            <person name="Groussin M."/>
            <person name="Gibbons S.M."/>
            <person name="Avila-Pacheco J."/>
            <person name="Jiang X."/>
            <person name="Kearney S.M."/>
            <person name="Perrotta A.R."/>
            <person name="Berdy B."/>
            <person name="Zhao S."/>
            <person name="Lieberman T.D."/>
            <person name="Swanson P.K."/>
            <person name="Smith M."/>
            <person name="Roesemann S."/>
            <person name="Alexander J.E."/>
            <person name="Rich S.A."/>
            <person name="Livny J."/>
            <person name="Vlamakis H."/>
            <person name="Clish C."/>
            <person name="Bullock K."/>
            <person name="Deik A."/>
            <person name="Scott J."/>
            <person name="Pierce K.A."/>
            <person name="Xavier R.J."/>
            <person name="Alm E.J."/>
        </authorList>
    </citation>
    <scope>NUCLEOTIDE SEQUENCE [LARGE SCALE GENOMIC DNA]</scope>
    <source>
        <strain evidence="2 4">BIOML-A12</strain>
    </source>
</reference>
<organism evidence="2 4">
    <name type="scientific">Blautia wexlerae</name>
    <dbReference type="NCBI Taxonomy" id="418240"/>
    <lineage>
        <taxon>Bacteria</taxon>
        <taxon>Bacillati</taxon>
        <taxon>Bacillota</taxon>
        <taxon>Clostridia</taxon>
        <taxon>Lachnospirales</taxon>
        <taxon>Lachnospiraceae</taxon>
        <taxon>Blautia</taxon>
    </lineage>
</organism>
<keyword evidence="1" id="KW-0472">Membrane</keyword>
<dbReference type="RefSeq" id="WP_161276332.1">
    <property type="nucleotide sequence ID" value="NZ_JAAIPF010000036.1"/>
</dbReference>